<sequence length="48" mass="5683">MKYKFACTLFNIETMQNDQIAIYKTENGEIAIVLYGFHLTNRINNCFF</sequence>
<dbReference type="EMBL" id="JACHCF010000006">
    <property type="protein sequence ID" value="MBB5621691.1"/>
    <property type="molecule type" value="Genomic_DNA"/>
</dbReference>
<protein>
    <submittedName>
        <fullName evidence="1">Uncharacterized protein</fullName>
    </submittedName>
</protein>
<gene>
    <name evidence="1" type="ORF">HDE69_002754</name>
</gene>
<comment type="caution">
    <text evidence="1">The sequence shown here is derived from an EMBL/GenBank/DDBJ whole genome shotgun (WGS) entry which is preliminary data.</text>
</comment>
<dbReference type="Proteomes" id="UP000537718">
    <property type="component" value="Unassembled WGS sequence"/>
</dbReference>
<reference evidence="1 2" key="1">
    <citation type="submission" date="2020-08" db="EMBL/GenBank/DDBJ databases">
        <title>Genomic Encyclopedia of Type Strains, Phase IV (KMG-V): Genome sequencing to study the core and pangenomes of soil and plant-associated prokaryotes.</title>
        <authorList>
            <person name="Whitman W."/>
        </authorList>
    </citation>
    <scope>NUCLEOTIDE SEQUENCE [LARGE SCALE GENOMIC DNA]</scope>
    <source>
        <strain evidence="1 2">MP7CTX6</strain>
    </source>
</reference>
<evidence type="ECO:0000313" key="2">
    <source>
        <dbReference type="Proteomes" id="UP000537718"/>
    </source>
</evidence>
<evidence type="ECO:0000313" key="1">
    <source>
        <dbReference type="EMBL" id="MBB5621691.1"/>
    </source>
</evidence>
<proteinExistence type="predicted"/>
<name>A0A7W8YTT8_9SPHI</name>
<accession>A0A7W8YTT8</accession>
<organism evidence="1 2">
    <name type="scientific">Pedobacter cryoconitis</name>
    <dbReference type="NCBI Taxonomy" id="188932"/>
    <lineage>
        <taxon>Bacteria</taxon>
        <taxon>Pseudomonadati</taxon>
        <taxon>Bacteroidota</taxon>
        <taxon>Sphingobacteriia</taxon>
        <taxon>Sphingobacteriales</taxon>
        <taxon>Sphingobacteriaceae</taxon>
        <taxon>Pedobacter</taxon>
    </lineage>
</organism>
<dbReference type="AlphaFoldDB" id="A0A7W8YTT8"/>